<protein>
    <submittedName>
        <fullName evidence="1">Uncharacterized protein</fullName>
    </submittedName>
</protein>
<keyword evidence="2" id="KW-1185">Reference proteome</keyword>
<name>A0A9P0KT32_ACAOB</name>
<evidence type="ECO:0000313" key="1">
    <source>
        <dbReference type="EMBL" id="CAH1976807.1"/>
    </source>
</evidence>
<accession>A0A9P0KT32</accession>
<dbReference type="PANTHER" id="PTHR35450">
    <property type="entry name" value="REVERSE TRANSCRIPTASE DOMAIN-CONTAINING PROTEIN"/>
    <property type="match status" value="1"/>
</dbReference>
<evidence type="ECO:0000313" key="2">
    <source>
        <dbReference type="Proteomes" id="UP001152888"/>
    </source>
</evidence>
<dbReference type="Proteomes" id="UP001152888">
    <property type="component" value="Unassembled WGS sequence"/>
</dbReference>
<organism evidence="1 2">
    <name type="scientific">Acanthoscelides obtectus</name>
    <name type="common">Bean weevil</name>
    <name type="synonym">Bruchus obtectus</name>
    <dbReference type="NCBI Taxonomy" id="200917"/>
    <lineage>
        <taxon>Eukaryota</taxon>
        <taxon>Metazoa</taxon>
        <taxon>Ecdysozoa</taxon>
        <taxon>Arthropoda</taxon>
        <taxon>Hexapoda</taxon>
        <taxon>Insecta</taxon>
        <taxon>Pterygota</taxon>
        <taxon>Neoptera</taxon>
        <taxon>Endopterygota</taxon>
        <taxon>Coleoptera</taxon>
        <taxon>Polyphaga</taxon>
        <taxon>Cucujiformia</taxon>
        <taxon>Chrysomeloidea</taxon>
        <taxon>Chrysomelidae</taxon>
        <taxon>Bruchinae</taxon>
        <taxon>Bruchini</taxon>
        <taxon>Acanthoscelides</taxon>
    </lineage>
</organism>
<gene>
    <name evidence="1" type="ORF">ACAOBT_LOCUS12332</name>
</gene>
<comment type="caution">
    <text evidence="1">The sequence shown here is derived from an EMBL/GenBank/DDBJ whole genome shotgun (WGS) entry which is preliminary data.</text>
</comment>
<reference evidence="1" key="1">
    <citation type="submission" date="2022-03" db="EMBL/GenBank/DDBJ databases">
        <authorList>
            <person name="Sayadi A."/>
        </authorList>
    </citation>
    <scope>NUCLEOTIDE SEQUENCE</scope>
</reference>
<proteinExistence type="predicted"/>
<dbReference type="OrthoDB" id="6747990at2759"/>
<dbReference type="AlphaFoldDB" id="A0A9P0KT32"/>
<dbReference type="EMBL" id="CAKOFQ010006851">
    <property type="protein sequence ID" value="CAH1976807.1"/>
    <property type="molecule type" value="Genomic_DNA"/>
</dbReference>
<sequence length="269" mass="31155">MEEQLATVTRISKDIHMQFGTDKCANAEEESCTQRYRRGGNDRPSNIKEQLKCEYKKRVRLILRTELNGRNKMKALGQLALPILQYCVDVVEWKLDEIKALDRATRKLLTMHGMYHTRADTERLYASSSCGTKRSDIVIKDIKNGICTIIDVAVPSDYNLWEKESEKILKYRDNRMWHMKTQIVPVVIGATGATSTNLLEHREGENIEKYQHAAAANSSKIWYRTYHKKSLRLTLDPKDMVHSRSEKKSTTTSYLHLKLRNKEIIIIAL</sequence>
<dbReference type="PANTHER" id="PTHR35450:SF2">
    <property type="entry name" value="REVERSE TRANSCRIPTASE DOMAIN-CONTAINING PROTEIN"/>
    <property type="match status" value="1"/>
</dbReference>